<dbReference type="GO" id="GO:0009166">
    <property type="term" value="P:nucleotide catabolic process"/>
    <property type="evidence" value="ECO:0007669"/>
    <property type="project" value="InterPro"/>
</dbReference>
<dbReference type="EC" id="3.1.3.5" evidence="2"/>
<evidence type="ECO:0000259" key="4">
    <source>
        <dbReference type="Pfam" id="PF00149"/>
    </source>
</evidence>
<dbReference type="PRINTS" id="PR01607">
    <property type="entry name" value="APYRASEFAMLY"/>
</dbReference>
<evidence type="ECO:0000256" key="3">
    <source>
        <dbReference type="RuleBase" id="RU362119"/>
    </source>
</evidence>
<dbReference type="InterPro" id="IPR006179">
    <property type="entry name" value="5_nucleotidase/apyrase"/>
</dbReference>
<sequence length="331" mass="36002">GIPPAAHPPALRRAAAGASWELTLLHTNDLHSRLEPTSVESGKCQGPPRACFGGVARLATQVGRLRQAHPNVLLLDAGDQYQGTIWFTVYKGVEVAHFMNALRYDAMETHEFDNGGGRSLPTSKPGVHWPLASPDSTIRTRSSMWGSEKVGVVGYTSRETPVLSNPGRDLEFEDEITALQPQVDKLKTLGVNKIIALGHSGFEMDKLIAQKVRGVDVVIGGHTNTFLYTGTCARELVWLQLNRNLLSCSLIVAGVCKTRGGCQKGCTYPSLQAPGRGEGRGERESRCWSLESPQPDFTRHLSLRFGHGWERVGPKADPAVPSGDDYFTCCS</sequence>
<dbReference type="PROSITE" id="PS00785">
    <property type="entry name" value="5_NUCLEOTIDASE_1"/>
    <property type="match status" value="1"/>
</dbReference>
<dbReference type="GO" id="GO:0008253">
    <property type="term" value="F:5'-nucleotidase activity"/>
    <property type="evidence" value="ECO:0007669"/>
    <property type="project" value="UniProtKB-EC"/>
</dbReference>
<comment type="catalytic activity">
    <reaction evidence="1">
        <text>a ribonucleoside 5'-phosphate + H2O = a ribonucleoside + phosphate</text>
        <dbReference type="Rhea" id="RHEA:12484"/>
        <dbReference type="ChEBI" id="CHEBI:15377"/>
        <dbReference type="ChEBI" id="CHEBI:18254"/>
        <dbReference type="ChEBI" id="CHEBI:43474"/>
        <dbReference type="ChEBI" id="CHEBI:58043"/>
        <dbReference type="EC" id="3.1.3.5"/>
    </reaction>
</comment>
<protein>
    <recommendedName>
        <fullName evidence="2">5'-nucleotidase</fullName>
        <ecNumber evidence="2">3.1.3.5</ecNumber>
    </recommendedName>
</protein>
<dbReference type="AlphaFoldDB" id="A0A6I8NYZ0"/>
<evidence type="ECO:0000256" key="1">
    <source>
        <dbReference type="ARBA" id="ARBA00000815"/>
    </source>
</evidence>
<dbReference type="Bgee" id="ENSOANG00000000554">
    <property type="expression patterns" value="Expressed in adult mammalian kidney and 8 other cell types or tissues"/>
</dbReference>
<dbReference type="InterPro" id="IPR004843">
    <property type="entry name" value="Calcineurin-like_PHP"/>
</dbReference>
<dbReference type="GO" id="GO:0000166">
    <property type="term" value="F:nucleotide binding"/>
    <property type="evidence" value="ECO:0007669"/>
    <property type="project" value="UniProtKB-KW"/>
</dbReference>
<dbReference type="PANTHER" id="PTHR11575:SF24">
    <property type="entry name" value="5'-NUCLEOTIDASE"/>
    <property type="match status" value="1"/>
</dbReference>
<reference evidence="5" key="2">
    <citation type="submission" date="2025-09" db="UniProtKB">
        <authorList>
            <consortium name="Ensembl"/>
        </authorList>
    </citation>
    <scope>IDENTIFICATION</scope>
    <source>
        <strain evidence="5">Glennie</strain>
    </source>
</reference>
<dbReference type="Proteomes" id="UP000002279">
    <property type="component" value="Unplaced"/>
</dbReference>
<evidence type="ECO:0000313" key="5">
    <source>
        <dbReference type="Ensembl" id="ENSOANP00000046077.1"/>
    </source>
</evidence>
<keyword evidence="3" id="KW-0547">Nucleotide-binding</keyword>
<keyword evidence="3" id="KW-0378">Hydrolase</keyword>
<evidence type="ECO:0000256" key="2">
    <source>
        <dbReference type="ARBA" id="ARBA00012643"/>
    </source>
</evidence>
<dbReference type="InterPro" id="IPR006146">
    <property type="entry name" value="5'-Nucleotdase_CS"/>
</dbReference>
<dbReference type="GO" id="GO:0046872">
    <property type="term" value="F:metal ion binding"/>
    <property type="evidence" value="ECO:0007669"/>
    <property type="project" value="InterPro"/>
</dbReference>
<proteinExistence type="inferred from homology"/>
<dbReference type="SUPFAM" id="SSF56300">
    <property type="entry name" value="Metallo-dependent phosphatases"/>
    <property type="match status" value="1"/>
</dbReference>
<organism evidence="5 6">
    <name type="scientific">Ornithorhynchus anatinus</name>
    <name type="common">Duckbill platypus</name>
    <dbReference type="NCBI Taxonomy" id="9258"/>
    <lineage>
        <taxon>Eukaryota</taxon>
        <taxon>Metazoa</taxon>
        <taxon>Chordata</taxon>
        <taxon>Craniata</taxon>
        <taxon>Vertebrata</taxon>
        <taxon>Euteleostomi</taxon>
        <taxon>Mammalia</taxon>
        <taxon>Monotremata</taxon>
        <taxon>Ornithorhynchidae</taxon>
        <taxon>Ornithorhynchus</taxon>
    </lineage>
</organism>
<keyword evidence="6" id="KW-1185">Reference proteome</keyword>
<dbReference type="InterPro" id="IPR029052">
    <property type="entry name" value="Metallo-depent_PP-like"/>
</dbReference>
<name>A0A6I8NYZ0_ORNAN</name>
<dbReference type="GeneTree" id="ENSGT00530000063775"/>
<reference evidence="5" key="1">
    <citation type="submission" date="2025-08" db="UniProtKB">
        <authorList>
            <consortium name="Ensembl"/>
        </authorList>
    </citation>
    <scope>IDENTIFICATION</scope>
    <source>
        <strain evidence="5">Glennie</strain>
    </source>
</reference>
<dbReference type="Gene3D" id="3.60.21.10">
    <property type="match status" value="1"/>
</dbReference>
<evidence type="ECO:0000313" key="6">
    <source>
        <dbReference type="Proteomes" id="UP000002279"/>
    </source>
</evidence>
<dbReference type="Ensembl" id="ENSOANT00000075170.1">
    <property type="protein sequence ID" value="ENSOANP00000046077.1"/>
    <property type="gene ID" value="ENSOANG00000000554.3"/>
</dbReference>
<accession>A0A6I8NYZ0</accession>
<feature type="domain" description="Calcineurin-like phosphoesterase" evidence="4">
    <location>
        <begin position="23"/>
        <end position="223"/>
    </location>
</feature>
<dbReference type="PANTHER" id="PTHR11575">
    <property type="entry name" value="5'-NUCLEOTIDASE-RELATED"/>
    <property type="match status" value="1"/>
</dbReference>
<comment type="similarity">
    <text evidence="3">Belongs to the 5'-nucleotidase family.</text>
</comment>
<dbReference type="Pfam" id="PF00149">
    <property type="entry name" value="Metallophos"/>
    <property type="match status" value="1"/>
</dbReference>